<dbReference type="PROSITE" id="PS51257">
    <property type="entry name" value="PROKAR_LIPOPROTEIN"/>
    <property type="match status" value="1"/>
</dbReference>
<name>A0A494VP69_9SPHI</name>
<gene>
    <name evidence="2" type="ORF">HYN43_006180</name>
</gene>
<dbReference type="EMBL" id="CP032869">
    <property type="protein sequence ID" value="AYL94910.1"/>
    <property type="molecule type" value="Genomic_DNA"/>
</dbReference>
<dbReference type="OrthoDB" id="770741at2"/>
<sequence>MKIHLLPIGLLLLLMSCRQTAKPINTKQADTAAIIQKADTTQNLKEAGPVIIDDADSPPDNGWTDSLLTAYLKSSHNKLITMAVADTSIHEEWLFDSVRPMGKSKYFVYNVGHDYNNGDGVVFASDSWVFIDSATRKLYESQPDESLKEWKQ</sequence>
<evidence type="ECO:0000313" key="2">
    <source>
        <dbReference type="EMBL" id="AYL94910.1"/>
    </source>
</evidence>
<feature type="chain" id="PRO_5019846721" evidence="1">
    <location>
        <begin position="22"/>
        <end position="152"/>
    </location>
</feature>
<dbReference type="AlphaFoldDB" id="A0A494VP69"/>
<protein>
    <submittedName>
        <fullName evidence="2">Uncharacterized protein</fullName>
    </submittedName>
</protein>
<organism evidence="2 3">
    <name type="scientific">Mucilaginibacter celer</name>
    <dbReference type="NCBI Taxonomy" id="2305508"/>
    <lineage>
        <taxon>Bacteria</taxon>
        <taxon>Pseudomonadati</taxon>
        <taxon>Bacteroidota</taxon>
        <taxon>Sphingobacteriia</taxon>
        <taxon>Sphingobacteriales</taxon>
        <taxon>Sphingobacteriaceae</taxon>
        <taxon>Mucilaginibacter</taxon>
    </lineage>
</organism>
<evidence type="ECO:0000313" key="3">
    <source>
        <dbReference type="Proteomes" id="UP000270046"/>
    </source>
</evidence>
<feature type="signal peptide" evidence="1">
    <location>
        <begin position="1"/>
        <end position="21"/>
    </location>
</feature>
<accession>A0A494VP69</accession>
<dbReference type="Proteomes" id="UP000270046">
    <property type="component" value="Chromosome"/>
</dbReference>
<proteinExistence type="predicted"/>
<dbReference type="RefSeq" id="WP_119408617.1">
    <property type="nucleotide sequence ID" value="NZ_CP032869.1"/>
</dbReference>
<reference evidence="2 3" key="1">
    <citation type="submission" date="2018-10" db="EMBL/GenBank/DDBJ databases">
        <title>Genome sequencing of Mucilaginibacter sp. HYN0043.</title>
        <authorList>
            <person name="Kim M."/>
            <person name="Yi H."/>
        </authorList>
    </citation>
    <scope>NUCLEOTIDE SEQUENCE [LARGE SCALE GENOMIC DNA]</scope>
    <source>
        <strain evidence="2 3">HYN0043</strain>
    </source>
</reference>
<keyword evidence="3" id="KW-1185">Reference proteome</keyword>
<evidence type="ECO:0000256" key="1">
    <source>
        <dbReference type="SAM" id="SignalP"/>
    </source>
</evidence>
<dbReference type="KEGG" id="muh:HYN43_006180"/>
<keyword evidence="1" id="KW-0732">Signal</keyword>